<organism evidence="10 11">
    <name type="scientific">Phototrophicus methaneseepsis</name>
    <dbReference type="NCBI Taxonomy" id="2710758"/>
    <lineage>
        <taxon>Bacteria</taxon>
        <taxon>Bacillati</taxon>
        <taxon>Chloroflexota</taxon>
        <taxon>Candidatus Thermofontia</taxon>
        <taxon>Phototrophicales</taxon>
        <taxon>Phototrophicaceae</taxon>
        <taxon>Phototrophicus</taxon>
    </lineage>
</organism>
<dbReference type="InterPro" id="IPR010635">
    <property type="entry name" value="Heparan_SO4-6-sulfoTrfase"/>
</dbReference>
<dbReference type="Proteomes" id="UP000594468">
    <property type="component" value="Chromosome"/>
</dbReference>
<dbReference type="InterPro" id="IPR009729">
    <property type="entry name" value="Gal-3-0_sulfotransfrase"/>
</dbReference>
<evidence type="ECO:0000256" key="3">
    <source>
        <dbReference type="ARBA" id="ARBA00022692"/>
    </source>
</evidence>
<keyword evidence="9" id="KW-0175">Coiled coil</keyword>
<keyword evidence="7" id="KW-0472">Membrane</keyword>
<keyword evidence="4" id="KW-0735">Signal-anchor</keyword>
<evidence type="ECO:0000256" key="1">
    <source>
        <dbReference type="ARBA" id="ARBA00004323"/>
    </source>
</evidence>
<evidence type="ECO:0000256" key="5">
    <source>
        <dbReference type="ARBA" id="ARBA00022989"/>
    </source>
</evidence>
<accession>A0A7S8ICN1</accession>
<dbReference type="KEGG" id="pmet:G4Y79_13135"/>
<dbReference type="GO" id="GO:0009247">
    <property type="term" value="P:glycolipid biosynthetic process"/>
    <property type="evidence" value="ECO:0007669"/>
    <property type="project" value="InterPro"/>
</dbReference>
<dbReference type="RefSeq" id="WP_195168731.1">
    <property type="nucleotide sequence ID" value="NZ_CP062983.1"/>
</dbReference>
<feature type="coiled-coil region" evidence="9">
    <location>
        <begin position="263"/>
        <end position="318"/>
    </location>
</feature>
<evidence type="ECO:0000313" key="10">
    <source>
        <dbReference type="EMBL" id="QPC80656.1"/>
    </source>
</evidence>
<keyword evidence="8" id="KW-0325">Glycoprotein</keyword>
<dbReference type="Pfam" id="PF06990">
    <property type="entry name" value="Gal-3-0_sulfotr"/>
    <property type="match status" value="1"/>
</dbReference>
<evidence type="ECO:0000256" key="2">
    <source>
        <dbReference type="ARBA" id="ARBA00022679"/>
    </source>
</evidence>
<evidence type="ECO:0000313" key="11">
    <source>
        <dbReference type="Proteomes" id="UP000594468"/>
    </source>
</evidence>
<evidence type="ECO:0000256" key="6">
    <source>
        <dbReference type="ARBA" id="ARBA00023034"/>
    </source>
</evidence>
<evidence type="ECO:0000256" key="9">
    <source>
        <dbReference type="SAM" id="Coils"/>
    </source>
</evidence>
<dbReference type="PANTHER" id="PTHR12812">
    <property type="entry name" value="HEPARAN SULFATE 6-O-SULFOTRANSFERASE 3"/>
    <property type="match status" value="1"/>
</dbReference>
<dbReference type="PANTHER" id="PTHR12812:SF0">
    <property type="entry name" value="HEPARAN-SULFATE 6-O-SULFOTRANSFERASE"/>
    <property type="match status" value="1"/>
</dbReference>
<keyword evidence="3" id="KW-0812">Transmembrane</keyword>
<dbReference type="EMBL" id="CP062983">
    <property type="protein sequence ID" value="QPC80656.1"/>
    <property type="molecule type" value="Genomic_DNA"/>
</dbReference>
<evidence type="ECO:0000256" key="8">
    <source>
        <dbReference type="ARBA" id="ARBA00023180"/>
    </source>
</evidence>
<keyword evidence="6" id="KW-0333">Golgi apparatus</keyword>
<dbReference type="GO" id="GO:0017095">
    <property type="term" value="F:heparan sulfate 6-sulfotransferase activity"/>
    <property type="evidence" value="ECO:0007669"/>
    <property type="project" value="TreeGrafter"/>
</dbReference>
<gene>
    <name evidence="10" type="ORF">G4Y79_13135</name>
</gene>
<dbReference type="GO" id="GO:0001733">
    <property type="term" value="F:galactosylceramide sulfotransferase activity"/>
    <property type="evidence" value="ECO:0007669"/>
    <property type="project" value="InterPro"/>
</dbReference>
<evidence type="ECO:0000256" key="4">
    <source>
        <dbReference type="ARBA" id="ARBA00022968"/>
    </source>
</evidence>
<dbReference type="InterPro" id="IPR027417">
    <property type="entry name" value="P-loop_NTPase"/>
</dbReference>
<evidence type="ECO:0000256" key="7">
    <source>
        <dbReference type="ARBA" id="ARBA00023136"/>
    </source>
</evidence>
<keyword evidence="11" id="KW-1185">Reference proteome</keyword>
<name>A0A7S8ICN1_9CHLR</name>
<reference evidence="10 11" key="1">
    <citation type="submission" date="2020-02" db="EMBL/GenBank/DDBJ databases">
        <authorList>
            <person name="Zheng R.K."/>
            <person name="Sun C.M."/>
        </authorList>
    </citation>
    <scope>NUCLEOTIDE SEQUENCE [LARGE SCALE GENOMIC DNA]</scope>
    <source>
        <strain evidence="11">rifampicinis</strain>
    </source>
</reference>
<keyword evidence="5" id="KW-1133">Transmembrane helix</keyword>
<sequence>MASETLRHDWQDNDVLIFTHIPKTAGTSLAAMLDRQFLPEERLELRYFQHPHLFDEIQAESEHRLISTDEYKQAVKTGEDVDNKFGAYKFIRGHTPYYPPPFKTHRAVYVTILRDPKKRAYSDYKHIATYNDNPKHEVVKAMSYEEFLMEDDLQKDTRNPLTSFILNKSPKTEADFEQACRNLESMAWFGIVEHFDASMLLLHYVFSWPYNFESWHLNRARMQSPQPELSAKALKRLEALNHYDIKLYNYAVNLFHQRVQHMATELFAENKDLSEASLQLEAEMQVLSSEVQALKVQTEDLQGALQAKEQELQRTIERYSGMKGALRALYQAAIPLSARQRLYAIRDRNR</sequence>
<proteinExistence type="predicted"/>
<dbReference type="GO" id="GO:0016020">
    <property type="term" value="C:membrane"/>
    <property type="evidence" value="ECO:0007669"/>
    <property type="project" value="InterPro"/>
</dbReference>
<dbReference type="AlphaFoldDB" id="A0A7S8ICN1"/>
<keyword evidence="2 10" id="KW-0808">Transferase</keyword>
<comment type="subcellular location">
    <subcellularLocation>
        <location evidence="1">Golgi apparatus membrane</location>
        <topology evidence="1">Single-pass type II membrane protein</topology>
    </subcellularLocation>
</comment>
<dbReference type="Gene3D" id="3.40.50.300">
    <property type="entry name" value="P-loop containing nucleotide triphosphate hydrolases"/>
    <property type="match status" value="1"/>
</dbReference>
<dbReference type="SUPFAM" id="SSF52540">
    <property type="entry name" value="P-loop containing nucleoside triphosphate hydrolases"/>
    <property type="match status" value="1"/>
</dbReference>
<protein>
    <submittedName>
        <fullName evidence="10">Sulfotransferase family 2 domain-containing protein</fullName>
    </submittedName>
</protein>